<organism evidence="1 2">
    <name type="scientific">Pseudoalteromonas rubra</name>
    <dbReference type="NCBI Taxonomy" id="43658"/>
    <lineage>
        <taxon>Bacteria</taxon>
        <taxon>Pseudomonadati</taxon>
        <taxon>Pseudomonadota</taxon>
        <taxon>Gammaproteobacteria</taxon>
        <taxon>Alteromonadales</taxon>
        <taxon>Pseudoalteromonadaceae</taxon>
        <taxon>Pseudoalteromonas</taxon>
    </lineage>
</organism>
<gene>
    <name evidence="1" type="ORF">CWC22_010975</name>
</gene>
<evidence type="ECO:0000313" key="2">
    <source>
        <dbReference type="Proteomes" id="UP000305729"/>
    </source>
</evidence>
<dbReference type="AlphaFoldDB" id="A0A5S3V3X1"/>
<dbReference type="Proteomes" id="UP000305729">
    <property type="component" value="Chromosome 1"/>
</dbReference>
<name>A0A5S3V3X1_9GAMM</name>
<evidence type="ECO:0008006" key="3">
    <source>
        <dbReference type="Google" id="ProtNLM"/>
    </source>
</evidence>
<protein>
    <recommendedName>
        <fullName evidence="3">Beta-carotene 15,15'-monooxygenase</fullName>
    </recommendedName>
</protein>
<dbReference type="RefSeq" id="WP_138536578.1">
    <property type="nucleotide sequence ID" value="NZ_CP045429.1"/>
</dbReference>
<sequence>MSDSIKSKVPVIFLLCISIWWGVYYQSDSWLNDYGHANFEWLYLLDALFVLPVLCFLCVKNYKQALLKAIVLVCLAILVGSYIIPEHSKLLWHYLESGRYFVLAAILLLELVAAITVYFSIKVAIGQLEDPDSAIETSVNRYLGDSTLARLFTFEIRMWTFALFAKRVKAEHFCGEQHFTYHQKDGAKSNLLGFIFLIVLEMPIMHLFLHFVWSPLAANIATFLTFASLVFFVAEYRAVSRRPVSLVGNELVIRYGLFHSFVIPLKNIAKIQLHDEYVARGQCVKRYNYAGNPNVKIELAEPQGVVEYIFIGLDNPAQFISSVIKRAGANEH</sequence>
<dbReference type="EMBL" id="CP045429">
    <property type="protein sequence ID" value="QPB83481.1"/>
    <property type="molecule type" value="Genomic_DNA"/>
</dbReference>
<evidence type="ECO:0000313" key="1">
    <source>
        <dbReference type="EMBL" id="QPB83481.1"/>
    </source>
</evidence>
<reference evidence="1 2" key="1">
    <citation type="submission" date="2019-10" db="EMBL/GenBank/DDBJ databases">
        <title>Pseudoalteromonas rubra S4059.</title>
        <authorList>
            <person name="Paulsen S."/>
            <person name="Wang X."/>
        </authorList>
    </citation>
    <scope>NUCLEOTIDE SEQUENCE [LARGE SCALE GENOMIC DNA]</scope>
    <source>
        <strain evidence="1 2">S4059</strain>
    </source>
</reference>
<proteinExistence type="predicted"/>
<accession>A0A5S3V3X1</accession>